<dbReference type="SUPFAM" id="SSF53223">
    <property type="entry name" value="Aminoacid dehydrogenase-like, N-terminal domain"/>
    <property type="match status" value="1"/>
</dbReference>
<evidence type="ECO:0000256" key="3">
    <source>
        <dbReference type="ARBA" id="ARBA00023141"/>
    </source>
</evidence>
<dbReference type="CDD" id="cd01065">
    <property type="entry name" value="NAD_bind_Shikimate_DH"/>
    <property type="match status" value="1"/>
</dbReference>
<protein>
    <submittedName>
        <fullName evidence="5">Shikimate dehydrogenase</fullName>
    </submittedName>
</protein>
<keyword evidence="3" id="KW-0057">Aromatic amino acid biosynthesis</keyword>
<dbReference type="GO" id="GO:0019632">
    <property type="term" value="P:shikimate metabolic process"/>
    <property type="evidence" value="ECO:0007669"/>
    <property type="project" value="TreeGrafter"/>
</dbReference>
<sequence length="248" mass="27877">MDKYGLIGYPLGHSFSVTYFNEKFQSENIDAEYVNFEIPRIEDFPEVVTENINLRGLNVTIPYKEQVIPYLDELDPDTAKIGAVNVIKIIRQGKAKVRLVGYNSDIIGFTQSIEPLLQPHHTKALLLGTGGASKAVFHGLANLGIESTYVSRSKRDAETLTYADLTPEVMAGHTIIVNCTPVGMYPKVDFCPDIPYDQLTPRHLLYDLLYNPDETLFMKKGRAQGATVKNGLEMLLLQAFAAWEIWHR</sequence>
<evidence type="ECO:0000259" key="4">
    <source>
        <dbReference type="Pfam" id="PF08501"/>
    </source>
</evidence>
<dbReference type="Gene3D" id="3.40.50.720">
    <property type="entry name" value="NAD(P)-binding Rossmann-like Domain"/>
    <property type="match status" value="1"/>
</dbReference>
<dbReference type="GO" id="GO:0009073">
    <property type="term" value="P:aromatic amino acid family biosynthetic process"/>
    <property type="evidence" value="ECO:0007669"/>
    <property type="project" value="UniProtKB-KW"/>
</dbReference>
<dbReference type="FunFam" id="3.40.50.720:FF:000427">
    <property type="entry name" value="Shikimate dehydrogenase"/>
    <property type="match status" value="1"/>
</dbReference>
<dbReference type="GO" id="GO:0050661">
    <property type="term" value="F:NADP binding"/>
    <property type="evidence" value="ECO:0007669"/>
    <property type="project" value="TreeGrafter"/>
</dbReference>
<comment type="caution">
    <text evidence="5">The sequence shown here is derived from an EMBL/GenBank/DDBJ whole genome shotgun (WGS) entry which is preliminary data.</text>
</comment>
<organism evidence="5 6">
    <name type="scientific">Candidatus Bacteroides merdigallinarum</name>
    <dbReference type="NCBI Taxonomy" id="2838473"/>
    <lineage>
        <taxon>Bacteria</taxon>
        <taxon>Pseudomonadati</taxon>
        <taxon>Bacteroidota</taxon>
        <taxon>Bacteroidia</taxon>
        <taxon>Bacteroidales</taxon>
        <taxon>Bacteroidaceae</taxon>
        <taxon>Bacteroides</taxon>
    </lineage>
</organism>
<reference evidence="5" key="1">
    <citation type="journal article" date="2021" name="PeerJ">
        <title>Extensive microbial diversity within the chicken gut microbiome revealed by metagenomics and culture.</title>
        <authorList>
            <person name="Gilroy R."/>
            <person name="Ravi A."/>
            <person name="Getino M."/>
            <person name="Pursley I."/>
            <person name="Horton D.L."/>
            <person name="Alikhan N.F."/>
            <person name="Baker D."/>
            <person name="Gharbi K."/>
            <person name="Hall N."/>
            <person name="Watson M."/>
            <person name="Adriaenssens E.M."/>
            <person name="Foster-Nyarko E."/>
            <person name="Jarju S."/>
            <person name="Secka A."/>
            <person name="Antonio M."/>
            <person name="Oren A."/>
            <person name="Chaudhuri R.R."/>
            <person name="La Ragione R."/>
            <person name="Hildebrand F."/>
            <person name="Pallen M.J."/>
        </authorList>
    </citation>
    <scope>NUCLEOTIDE SEQUENCE</scope>
    <source>
        <strain evidence="5">ChiHjej9B8-1298</strain>
    </source>
</reference>
<feature type="domain" description="Shikimate dehydrogenase substrate binding N-terminal" evidence="4">
    <location>
        <begin position="6"/>
        <end position="87"/>
    </location>
</feature>
<evidence type="ECO:0000313" key="5">
    <source>
        <dbReference type="EMBL" id="HIZ33604.1"/>
    </source>
</evidence>
<dbReference type="Proteomes" id="UP000824028">
    <property type="component" value="Unassembled WGS sequence"/>
</dbReference>
<dbReference type="GO" id="GO:0004764">
    <property type="term" value="F:shikimate 3-dehydrogenase (NADP+) activity"/>
    <property type="evidence" value="ECO:0007669"/>
    <property type="project" value="InterPro"/>
</dbReference>
<dbReference type="EMBL" id="DXBX01000069">
    <property type="protein sequence ID" value="HIZ33604.1"/>
    <property type="molecule type" value="Genomic_DNA"/>
</dbReference>
<dbReference type="Pfam" id="PF08501">
    <property type="entry name" value="Shikimate_dh_N"/>
    <property type="match status" value="1"/>
</dbReference>
<dbReference type="Gene3D" id="3.40.50.10860">
    <property type="entry name" value="Leucine Dehydrogenase, chain A, domain 1"/>
    <property type="match status" value="1"/>
</dbReference>
<keyword evidence="2" id="KW-0560">Oxidoreductase</keyword>
<dbReference type="PANTHER" id="PTHR21089:SF1">
    <property type="entry name" value="BIFUNCTIONAL 3-DEHYDROQUINATE DEHYDRATASE_SHIKIMATE DEHYDROGENASE, CHLOROPLASTIC"/>
    <property type="match status" value="1"/>
</dbReference>
<dbReference type="GO" id="GO:0005829">
    <property type="term" value="C:cytosol"/>
    <property type="evidence" value="ECO:0007669"/>
    <property type="project" value="TreeGrafter"/>
</dbReference>
<dbReference type="InterPro" id="IPR036291">
    <property type="entry name" value="NAD(P)-bd_dom_sf"/>
</dbReference>
<dbReference type="InterPro" id="IPR013708">
    <property type="entry name" value="Shikimate_DH-bd_N"/>
</dbReference>
<accession>A0A9D2E9Q1</accession>
<dbReference type="AlphaFoldDB" id="A0A9D2E9Q1"/>
<dbReference type="SUPFAM" id="SSF51735">
    <property type="entry name" value="NAD(P)-binding Rossmann-fold domains"/>
    <property type="match status" value="1"/>
</dbReference>
<evidence type="ECO:0000256" key="1">
    <source>
        <dbReference type="ARBA" id="ARBA00004871"/>
    </source>
</evidence>
<dbReference type="PANTHER" id="PTHR21089">
    <property type="entry name" value="SHIKIMATE DEHYDROGENASE"/>
    <property type="match status" value="1"/>
</dbReference>
<proteinExistence type="predicted"/>
<comment type="pathway">
    <text evidence="1">Metabolic intermediate biosynthesis; chorismate biosynthesis; chorismate from D-erythrose 4-phosphate and phosphoenolpyruvate: step 4/7.</text>
</comment>
<keyword evidence="3" id="KW-0028">Amino-acid biosynthesis</keyword>
<reference evidence="5" key="2">
    <citation type="submission" date="2021-04" db="EMBL/GenBank/DDBJ databases">
        <authorList>
            <person name="Gilroy R."/>
        </authorList>
    </citation>
    <scope>NUCLEOTIDE SEQUENCE</scope>
    <source>
        <strain evidence="5">ChiHjej9B8-1298</strain>
    </source>
</reference>
<name>A0A9D2E9Q1_9BACE</name>
<evidence type="ECO:0000313" key="6">
    <source>
        <dbReference type="Proteomes" id="UP000824028"/>
    </source>
</evidence>
<dbReference type="InterPro" id="IPR046346">
    <property type="entry name" value="Aminoacid_DH-like_N_sf"/>
</dbReference>
<gene>
    <name evidence="5" type="ORF">H9814_08740</name>
</gene>
<dbReference type="InterPro" id="IPR022893">
    <property type="entry name" value="Shikimate_DH_fam"/>
</dbReference>
<evidence type="ECO:0000256" key="2">
    <source>
        <dbReference type="ARBA" id="ARBA00023002"/>
    </source>
</evidence>
<dbReference type="GO" id="GO:0009423">
    <property type="term" value="P:chorismate biosynthetic process"/>
    <property type="evidence" value="ECO:0007669"/>
    <property type="project" value="TreeGrafter"/>
</dbReference>